<name>A0A4V6IDD3_9FLAO</name>
<proteinExistence type="predicted"/>
<dbReference type="KEGG" id="ctai:NCTC12078_01011"/>
<dbReference type="EMBL" id="LR215974">
    <property type="protein sequence ID" value="VFB03024.1"/>
    <property type="molecule type" value="Genomic_DNA"/>
</dbReference>
<dbReference type="Proteomes" id="UP000290013">
    <property type="component" value="Chromosome"/>
</dbReference>
<dbReference type="AlphaFoldDB" id="A0A4V6IDD3"/>
<gene>
    <name evidence="1" type="ORF">NCTC12078_01011</name>
</gene>
<sequence>MMYLVLLLNNFFLKKLTIIPAITRKAEIKKDAGGVWLSEYPNLIPQNIESIVPDKNMILVAIQILKSYFFLNRLMQRGDFSFSKSLS</sequence>
<evidence type="ECO:0000313" key="2">
    <source>
        <dbReference type="Proteomes" id="UP000290013"/>
    </source>
</evidence>
<organism evidence="1 2">
    <name type="scientific">Chryseobacterium taihuense</name>
    <dbReference type="NCBI Taxonomy" id="1141221"/>
    <lineage>
        <taxon>Bacteria</taxon>
        <taxon>Pseudomonadati</taxon>
        <taxon>Bacteroidota</taxon>
        <taxon>Flavobacteriia</taxon>
        <taxon>Flavobacteriales</taxon>
        <taxon>Weeksellaceae</taxon>
        <taxon>Chryseobacterium group</taxon>
        <taxon>Chryseobacterium</taxon>
    </lineage>
</organism>
<accession>A0A4V6IDD3</accession>
<evidence type="ECO:0000313" key="1">
    <source>
        <dbReference type="EMBL" id="VFB03024.1"/>
    </source>
</evidence>
<reference evidence="1 2" key="1">
    <citation type="submission" date="2019-02" db="EMBL/GenBank/DDBJ databases">
        <authorList>
            <consortium name="Pathogen Informatics"/>
        </authorList>
    </citation>
    <scope>NUCLEOTIDE SEQUENCE [LARGE SCALE GENOMIC DNA]</scope>
    <source>
        <strain evidence="1 2">3012STDY6944375</strain>
    </source>
</reference>
<protein>
    <submittedName>
        <fullName evidence="1">Uncharacterized protein</fullName>
    </submittedName>
</protein>